<evidence type="ECO:0008006" key="5">
    <source>
        <dbReference type="Google" id="ProtNLM"/>
    </source>
</evidence>
<accession>A0ABX0TV17</accession>
<keyword evidence="1" id="KW-0812">Transmembrane</keyword>
<dbReference type="Proteomes" id="UP000727456">
    <property type="component" value="Unassembled WGS sequence"/>
</dbReference>
<keyword evidence="4" id="KW-1185">Reference proteome</keyword>
<name>A0ABX0TV17_9SPHN</name>
<dbReference type="RefSeq" id="WP_341786324.1">
    <property type="nucleotide sequence ID" value="NZ_JAAOZC010000004.1"/>
</dbReference>
<evidence type="ECO:0000313" key="4">
    <source>
        <dbReference type="Proteomes" id="UP000727456"/>
    </source>
</evidence>
<feature type="chain" id="PRO_5047465184" description="PEP-CTERM sorting domain-containing protein" evidence="2">
    <location>
        <begin position="19"/>
        <end position="213"/>
    </location>
</feature>
<protein>
    <recommendedName>
        <fullName evidence="5">PEP-CTERM sorting domain-containing protein</fullName>
    </recommendedName>
</protein>
<keyword evidence="2" id="KW-0732">Signal</keyword>
<dbReference type="EMBL" id="JAAOZC010000004">
    <property type="protein sequence ID" value="NIJ08190.1"/>
    <property type="molecule type" value="Genomic_DNA"/>
</dbReference>
<comment type="caution">
    <text evidence="3">The sequence shown here is derived from an EMBL/GenBank/DDBJ whole genome shotgun (WGS) entry which is preliminary data.</text>
</comment>
<keyword evidence="1" id="KW-0472">Membrane</keyword>
<sequence>MRKFLIALAAVLAIPAQAAVTLYDAAHKGDFLALTQAVQNSWVDPGTSMVVNTPIALGLATISASQAALYDDHYQDYYDDAVYLGTSGPPDPANPDYQSLPGTLTISSPESFLAVDLGSFFGTTSYYYTVNNQQSGYITLAQGVSTFIGITGDGPITLSLIQMANDEVDVVHSYTSSATSDIPETASWVMMIGGFGLVGAALRRRRIALVRLT</sequence>
<keyword evidence="1" id="KW-1133">Transmembrane helix</keyword>
<evidence type="ECO:0000256" key="2">
    <source>
        <dbReference type="SAM" id="SignalP"/>
    </source>
</evidence>
<dbReference type="NCBIfam" id="NF035944">
    <property type="entry name" value="PEPxxWA-CTERM"/>
    <property type="match status" value="1"/>
</dbReference>
<gene>
    <name evidence="3" type="ORF">FHS31_001807</name>
</gene>
<organism evidence="3 4">
    <name type="scientific">Sphingomonas vulcanisoli</name>
    <dbReference type="NCBI Taxonomy" id="1658060"/>
    <lineage>
        <taxon>Bacteria</taxon>
        <taxon>Pseudomonadati</taxon>
        <taxon>Pseudomonadota</taxon>
        <taxon>Alphaproteobacteria</taxon>
        <taxon>Sphingomonadales</taxon>
        <taxon>Sphingomonadaceae</taxon>
        <taxon>Sphingomonas</taxon>
    </lineage>
</organism>
<evidence type="ECO:0000313" key="3">
    <source>
        <dbReference type="EMBL" id="NIJ08190.1"/>
    </source>
</evidence>
<feature type="signal peptide" evidence="2">
    <location>
        <begin position="1"/>
        <end position="18"/>
    </location>
</feature>
<reference evidence="3 4" key="1">
    <citation type="submission" date="2020-03" db="EMBL/GenBank/DDBJ databases">
        <title>Genomic Encyclopedia of Type Strains, Phase III (KMG-III): the genomes of soil and plant-associated and newly described type strains.</title>
        <authorList>
            <person name="Whitman W."/>
        </authorList>
    </citation>
    <scope>NUCLEOTIDE SEQUENCE [LARGE SCALE GENOMIC DNA]</scope>
    <source>
        <strain evidence="3 4">CECT 8804</strain>
    </source>
</reference>
<feature type="transmembrane region" description="Helical" evidence="1">
    <location>
        <begin position="185"/>
        <end position="202"/>
    </location>
</feature>
<proteinExistence type="predicted"/>
<evidence type="ECO:0000256" key="1">
    <source>
        <dbReference type="SAM" id="Phobius"/>
    </source>
</evidence>